<accession>E3J8Y3</accession>
<dbReference type="PRINTS" id="PR00987">
    <property type="entry name" value="TRNASYNTHGLU"/>
</dbReference>
<keyword evidence="11" id="KW-1185">Reference proteome</keyword>
<feature type="region of interest" description="Disordered" evidence="8">
    <location>
        <begin position="1"/>
        <end position="33"/>
    </location>
</feature>
<dbReference type="Pfam" id="PF00749">
    <property type="entry name" value="tRNA-synt_1c"/>
    <property type="match status" value="1"/>
</dbReference>
<dbReference type="OrthoDB" id="9807503at2"/>
<sequence>MLERDEIDALFPRVPAGPTSADRPDGDLPGPEYWEQRYPPRDLPAGAMVTRFSPSPTGAAHLGGVYVAMLDKDLARHSGGVYLIRVEDTDQARTVEGALLQFDAAFTYFGVHADETPEKGAYGPYTQSERAEIYLSYAREFLRDGRAYLCFATKEELAASAEQQRAAKVPTGYYARWALWRDAPDERVREALAAGRPYVVRFRSPGGSRVTYTDLIRGEITADANRNDVVLLKSSDSPLRLPTYHFAHAVDDHLMRVTHVIRADEWLSSVPLHLQLFDAAGFERIPYAHIAPLLKGDGSGKRKLSKRKDPEASVEFYIAAGYPADAVLYYLRGLINGRLAALPMDQALAEPLRLSEAGVSGALVDLVKLEDIAADHIATLSGQTIVDEVLGWADVHDTELAAAVRAEPGVALRALDIERTGVENPRKDLRKWSDFRSVYGYFFAALFEPVTDPADPRLGGLPAEVVRALCEDFLRDYRHVNDSDEWFAQIRAAAVANRFAGSPKEYKADKDAFVGSTKEAAQVFRVLLTGSNRSPAFHLVTQALGEPETRRRLGAVLAG</sequence>
<evidence type="ECO:0000256" key="6">
    <source>
        <dbReference type="ARBA" id="ARBA00023146"/>
    </source>
</evidence>
<evidence type="ECO:0000256" key="5">
    <source>
        <dbReference type="ARBA" id="ARBA00022917"/>
    </source>
</evidence>
<dbReference type="PANTHER" id="PTHR43311:SF2">
    <property type="entry name" value="GLUTAMATE--TRNA LIGASE, MITOCHONDRIAL-RELATED"/>
    <property type="match status" value="1"/>
</dbReference>
<evidence type="ECO:0000256" key="7">
    <source>
        <dbReference type="RuleBase" id="RU363037"/>
    </source>
</evidence>
<organism evidence="10 11">
    <name type="scientific">Pseudofrankia inefficax (strain DSM 45817 / CECT 9037 / DDB 130130 / EuI1c)</name>
    <name type="common">Frankia inefficax</name>
    <dbReference type="NCBI Taxonomy" id="298654"/>
    <lineage>
        <taxon>Bacteria</taxon>
        <taxon>Bacillati</taxon>
        <taxon>Actinomycetota</taxon>
        <taxon>Actinomycetes</taxon>
        <taxon>Frankiales</taxon>
        <taxon>Frankiaceae</taxon>
        <taxon>Pseudofrankia</taxon>
    </lineage>
</organism>
<evidence type="ECO:0000259" key="9">
    <source>
        <dbReference type="Pfam" id="PF00749"/>
    </source>
</evidence>
<dbReference type="GO" id="GO:0000049">
    <property type="term" value="F:tRNA binding"/>
    <property type="evidence" value="ECO:0007669"/>
    <property type="project" value="InterPro"/>
</dbReference>
<dbReference type="GO" id="GO:0006424">
    <property type="term" value="P:glutamyl-tRNA aminoacylation"/>
    <property type="evidence" value="ECO:0007669"/>
    <property type="project" value="TreeGrafter"/>
</dbReference>
<dbReference type="InParanoid" id="E3J8Y3"/>
<dbReference type="GO" id="GO:0005829">
    <property type="term" value="C:cytosol"/>
    <property type="evidence" value="ECO:0007669"/>
    <property type="project" value="TreeGrafter"/>
</dbReference>
<reference evidence="10 11" key="1">
    <citation type="submission" date="2010-10" db="EMBL/GenBank/DDBJ databases">
        <title>Complete sequence of Frankia sp. EuI1c.</title>
        <authorList>
            <consortium name="US DOE Joint Genome Institute"/>
            <person name="Lucas S."/>
            <person name="Copeland A."/>
            <person name="Lapidus A."/>
            <person name="Cheng J.-F."/>
            <person name="Bruce D."/>
            <person name="Goodwin L."/>
            <person name="Pitluck S."/>
            <person name="Chertkov O."/>
            <person name="Detter J.C."/>
            <person name="Han C."/>
            <person name="Tapia R."/>
            <person name="Land M."/>
            <person name="Hauser L."/>
            <person name="Jeffries C."/>
            <person name="Kyrpides N."/>
            <person name="Ivanova N."/>
            <person name="Mikhailova N."/>
            <person name="Beauchemin N."/>
            <person name="Sen A."/>
            <person name="Sur S.A."/>
            <person name="Gtari M."/>
            <person name="Wall L."/>
            <person name="Tisa L."/>
            <person name="Woyke T."/>
        </authorList>
    </citation>
    <scope>NUCLEOTIDE SEQUENCE [LARGE SCALE GENOMIC DNA]</scope>
    <source>
        <strain evidence="11">DSM 45817 / CECT 9037 / EuI1c</strain>
    </source>
</reference>
<protein>
    <submittedName>
        <fullName evidence="10">Glutamyl/glutaminyl-tRNA synthetase, class Ic, catalytic domain protein</fullName>
    </submittedName>
</protein>
<dbReference type="InterPro" id="IPR020058">
    <property type="entry name" value="Glu/Gln-tRNA-synth_Ib_cat-dom"/>
</dbReference>
<dbReference type="HOGENOM" id="CLU_015768_6_3_11"/>
<dbReference type="eggNOG" id="COG0008">
    <property type="taxonomic scope" value="Bacteria"/>
</dbReference>
<dbReference type="PANTHER" id="PTHR43311">
    <property type="entry name" value="GLUTAMATE--TRNA LIGASE"/>
    <property type="match status" value="1"/>
</dbReference>
<dbReference type="EMBL" id="CP002299">
    <property type="protein sequence ID" value="ADP79716.1"/>
    <property type="molecule type" value="Genomic_DNA"/>
</dbReference>
<dbReference type="STRING" id="298654.FraEuI1c_1659"/>
<dbReference type="KEGG" id="fri:FraEuI1c_1659"/>
<evidence type="ECO:0000256" key="4">
    <source>
        <dbReference type="ARBA" id="ARBA00022840"/>
    </source>
</evidence>
<keyword evidence="3 7" id="KW-0547">Nucleotide-binding</keyword>
<feature type="domain" description="Glutamyl/glutaminyl-tRNA synthetase class Ib catalytic" evidence="9">
    <location>
        <begin position="48"/>
        <end position="332"/>
    </location>
</feature>
<dbReference type="GO" id="GO:0004818">
    <property type="term" value="F:glutamate-tRNA ligase activity"/>
    <property type="evidence" value="ECO:0007669"/>
    <property type="project" value="TreeGrafter"/>
</dbReference>
<dbReference type="SUPFAM" id="SSF52374">
    <property type="entry name" value="Nucleotidylyl transferase"/>
    <property type="match status" value="1"/>
</dbReference>
<evidence type="ECO:0000256" key="2">
    <source>
        <dbReference type="ARBA" id="ARBA00022598"/>
    </source>
</evidence>
<proteinExistence type="inferred from homology"/>
<evidence type="ECO:0000256" key="8">
    <source>
        <dbReference type="SAM" id="MobiDB-lite"/>
    </source>
</evidence>
<dbReference type="FunCoup" id="E3J8Y3">
    <property type="interactions" value="438"/>
</dbReference>
<dbReference type="InterPro" id="IPR049940">
    <property type="entry name" value="GluQ/Sye"/>
</dbReference>
<dbReference type="RefSeq" id="WP_013422835.1">
    <property type="nucleotide sequence ID" value="NC_014666.1"/>
</dbReference>
<keyword evidence="6 7" id="KW-0030">Aminoacyl-tRNA synthetase</keyword>
<dbReference type="Gene3D" id="3.40.50.620">
    <property type="entry name" value="HUPs"/>
    <property type="match status" value="1"/>
</dbReference>
<dbReference type="Proteomes" id="UP000002484">
    <property type="component" value="Chromosome"/>
</dbReference>
<comment type="similarity">
    <text evidence="1">Belongs to the class-I aminoacyl-tRNA synthetase family. Glutamate--tRNA ligase type 1 subfamily.</text>
</comment>
<dbReference type="InterPro" id="IPR014729">
    <property type="entry name" value="Rossmann-like_a/b/a_fold"/>
</dbReference>
<dbReference type="AlphaFoldDB" id="E3J8Y3"/>
<evidence type="ECO:0000313" key="11">
    <source>
        <dbReference type="Proteomes" id="UP000002484"/>
    </source>
</evidence>
<name>E3J8Y3_PSEI1</name>
<dbReference type="SUPFAM" id="SSF48163">
    <property type="entry name" value="An anticodon-binding domain of class I aminoacyl-tRNA synthetases"/>
    <property type="match status" value="1"/>
</dbReference>
<keyword evidence="4 7" id="KW-0067">ATP-binding</keyword>
<dbReference type="InterPro" id="IPR000924">
    <property type="entry name" value="Glu/Gln-tRNA-synth"/>
</dbReference>
<keyword evidence="5 7" id="KW-0648">Protein biosynthesis</keyword>
<keyword evidence="2 7" id="KW-0436">Ligase</keyword>
<evidence type="ECO:0000256" key="1">
    <source>
        <dbReference type="ARBA" id="ARBA00007894"/>
    </source>
</evidence>
<gene>
    <name evidence="10" type="ordered locus">FraEuI1c_1659</name>
</gene>
<evidence type="ECO:0000256" key="3">
    <source>
        <dbReference type="ARBA" id="ARBA00022741"/>
    </source>
</evidence>
<dbReference type="InterPro" id="IPR008925">
    <property type="entry name" value="aa_tRNA-synth_I_cd-bd_sf"/>
</dbReference>
<dbReference type="GO" id="GO:0005524">
    <property type="term" value="F:ATP binding"/>
    <property type="evidence" value="ECO:0007669"/>
    <property type="project" value="UniProtKB-KW"/>
</dbReference>
<evidence type="ECO:0000313" key="10">
    <source>
        <dbReference type="EMBL" id="ADP79716.1"/>
    </source>
</evidence>